<dbReference type="PANTHER" id="PTHR21621:SF2">
    <property type="entry name" value="COENZYME GAMMA-F420-2:ALPHA-L-GLUTAMATE LIGASE"/>
    <property type="match status" value="1"/>
</dbReference>
<organism evidence="7 8">
    <name type="scientific">Methanococcus maripaludis</name>
    <name type="common">Methanococcus deltae</name>
    <dbReference type="NCBI Taxonomy" id="39152"/>
    <lineage>
        <taxon>Archaea</taxon>
        <taxon>Methanobacteriati</taxon>
        <taxon>Methanobacteriota</taxon>
        <taxon>Methanomada group</taxon>
        <taxon>Methanococci</taxon>
        <taxon>Methanococcales</taxon>
        <taxon>Methanococcaceae</taxon>
        <taxon>Methanococcus</taxon>
    </lineage>
</organism>
<dbReference type="GO" id="GO:0005524">
    <property type="term" value="F:ATP binding"/>
    <property type="evidence" value="ECO:0007669"/>
    <property type="project" value="UniProtKB-UniRule"/>
</dbReference>
<evidence type="ECO:0000259" key="6">
    <source>
        <dbReference type="PROSITE" id="PS50975"/>
    </source>
</evidence>
<proteinExistence type="predicted"/>
<dbReference type="EMBL" id="JACDUI010000002">
    <property type="protein sequence ID" value="MBA2840573.1"/>
    <property type="molecule type" value="Genomic_DNA"/>
</dbReference>
<evidence type="ECO:0000313" key="8">
    <source>
        <dbReference type="Proteomes" id="UP000563838"/>
    </source>
</evidence>
<dbReference type="Gene3D" id="3.30.470.20">
    <property type="entry name" value="ATP-grasp fold, B domain"/>
    <property type="match status" value="1"/>
</dbReference>
<name>A0A7J9NIG4_METMI</name>
<dbReference type="Gene3D" id="3.30.1490.20">
    <property type="entry name" value="ATP-grasp fold, A domain"/>
    <property type="match status" value="1"/>
</dbReference>
<dbReference type="InterPro" id="IPR011761">
    <property type="entry name" value="ATP-grasp"/>
</dbReference>
<keyword evidence="7" id="KW-0436">Ligase</keyword>
<comment type="caution">
    <text evidence="7">The sequence shown here is derived from an EMBL/GenBank/DDBJ whole genome shotgun (WGS) entry which is preliminary data.</text>
</comment>
<protein>
    <recommendedName>
        <fullName evidence="4">Coenzyme gamma-F420-2:alpha-L-glutamate ligase</fullName>
        <ecNumber evidence="4">6.3.2.32</ecNumber>
    </recommendedName>
</protein>
<evidence type="ECO:0000256" key="3">
    <source>
        <dbReference type="ARBA" id="ARBA00022840"/>
    </source>
</evidence>
<dbReference type="NCBIfam" id="TIGR04443">
    <property type="entry name" value="F420_CofF"/>
    <property type="match status" value="1"/>
</dbReference>
<feature type="domain" description="ATP-grasp" evidence="6">
    <location>
        <begin position="99"/>
        <end position="285"/>
    </location>
</feature>
<evidence type="ECO:0000256" key="5">
    <source>
        <dbReference type="PROSITE-ProRule" id="PRU00409"/>
    </source>
</evidence>
<dbReference type="GO" id="GO:0005737">
    <property type="term" value="C:cytoplasm"/>
    <property type="evidence" value="ECO:0007669"/>
    <property type="project" value="TreeGrafter"/>
</dbReference>
<dbReference type="Pfam" id="PF08443">
    <property type="entry name" value="RimK"/>
    <property type="match status" value="1"/>
</dbReference>
<accession>A0A7J9NIG4</accession>
<dbReference type="PANTHER" id="PTHR21621">
    <property type="entry name" value="RIBOSOMAL PROTEIN S6 MODIFICATION PROTEIN"/>
    <property type="match status" value="1"/>
</dbReference>
<dbReference type="GO" id="GO:0043774">
    <property type="term" value="F:coenzyme F420-2 alpha-glutamyl ligase activity"/>
    <property type="evidence" value="ECO:0007669"/>
    <property type="project" value="UniProtKB-UniRule"/>
</dbReference>
<dbReference type="InterPro" id="IPR013651">
    <property type="entry name" value="ATP-grasp_RimK-type"/>
</dbReference>
<dbReference type="PROSITE" id="PS50975">
    <property type="entry name" value="ATP_GRASP"/>
    <property type="match status" value="1"/>
</dbReference>
<gene>
    <name evidence="7" type="ORF">HNP87_001105</name>
</gene>
<dbReference type="NCBIfam" id="TIGR00768">
    <property type="entry name" value="rimK_fam"/>
    <property type="match status" value="1"/>
</dbReference>
<keyword evidence="2 5" id="KW-0547">Nucleotide-binding</keyword>
<dbReference type="GO" id="GO:0046872">
    <property type="term" value="F:metal ion binding"/>
    <property type="evidence" value="ECO:0007669"/>
    <property type="project" value="UniProtKB-KW"/>
</dbReference>
<dbReference type="InterPro" id="IPR031039">
    <property type="entry name" value="F420_CofF"/>
</dbReference>
<dbReference type="InterPro" id="IPR004666">
    <property type="entry name" value="Rp_bS6_RimK/Lys_biosynth_LsyX"/>
</dbReference>
<dbReference type="SUPFAM" id="SSF56059">
    <property type="entry name" value="Glutathione synthetase ATP-binding domain-like"/>
    <property type="match status" value="1"/>
</dbReference>
<dbReference type="InterPro" id="IPR013815">
    <property type="entry name" value="ATP_grasp_subdomain_1"/>
</dbReference>
<reference evidence="7 8" key="1">
    <citation type="submission" date="2020-07" db="EMBL/GenBank/DDBJ databases">
        <title>Genomic Encyclopedia of Type Strains, Phase IV (KMG-V): Genome sequencing to study the core and pangenomes of soil and plant-associated prokaryotes.</title>
        <authorList>
            <person name="Whitman W."/>
        </authorList>
    </citation>
    <scope>NUCLEOTIDE SEQUENCE [LARGE SCALE GENOMIC DNA]</scope>
    <source>
        <strain evidence="7 8">A4</strain>
    </source>
</reference>
<evidence type="ECO:0000256" key="1">
    <source>
        <dbReference type="ARBA" id="ARBA00022723"/>
    </source>
</evidence>
<evidence type="ECO:0000256" key="2">
    <source>
        <dbReference type="ARBA" id="ARBA00022741"/>
    </source>
</evidence>
<sequence length="286" mass="32282">MMITIACAEGGSTIYSLKKAIEDLGEKCNILLLSSDNLLVDTDFNIETDLIHSRCGIGDYLDRLTLFSWQVLKNLESEGHYFINPLQTIYNSSDKFKTTKILSKHGLKTPKTALIRDYADAKHFLDITNMDYPVILKNSFSKCGMKVQKANSDDELQELSKNSIWESKLIQEYVDFKKGDTYKDMRILVIDGEVVGGYRRVSNNFITNLYVGGQIEALNVSLELEEIALKCSECMNGYIMGIDILPKDGEYYVVEVNTAPGTKGFRSLGIDVDKRIAECLIKYKKS</sequence>
<dbReference type="Proteomes" id="UP000563838">
    <property type="component" value="Unassembled WGS sequence"/>
</dbReference>
<keyword evidence="3 5" id="KW-0067">ATP-binding</keyword>
<dbReference type="EC" id="6.3.2.32" evidence="4"/>
<dbReference type="AlphaFoldDB" id="A0A7J9NIG4"/>
<evidence type="ECO:0000313" key="7">
    <source>
        <dbReference type="EMBL" id="MBA2840573.1"/>
    </source>
</evidence>
<keyword evidence="1" id="KW-0479">Metal-binding</keyword>
<evidence type="ECO:0000256" key="4">
    <source>
        <dbReference type="NCBIfam" id="TIGR04443"/>
    </source>
</evidence>